<feature type="compositionally biased region" description="Low complexity" evidence="1">
    <location>
        <begin position="215"/>
        <end position="226"/>
    </location>
</feature>
<feature type="compositionally biased region" description="Basic and acidic residues" evidence="1">
    <location>
        <begin position="227"/>
        <end position="239"/>
    </location>
</feature>
<sequence>MDDDLINEIELIVQKQYQKALDQTQTKYDIIEIKQENEPMLQIQPNINQINIQKQQTQHKEVPHCLNLNNNHDNEQQTFNQTNIGQLTQPKISIKLENEPMPQIQSNSQIIQKPLIQPQIKNRMQHKEPRNCYKLNNKEVEPIPFNSVDLNQFMAEHKIHIARLRAKAKKVNKEYEFFPSDALDELEQNGFFSNIPSETEQISENQPKNNEQTPKGQNKQNNIQNKEQIKKGNKKENKEPSTTSTEIVSEIIQTKSKQNKKTTSEVKPQNKKKYQKKKESSSEISYSASDSDSGQNAFMKRMEKQWKEREEKTKILRKKANKIRKGYEDLPSEDLFDLEMNGFFPESESSETKLKVSKLKSLTKKKTPQELIDFHTQAYKDALQFLKIDVTNSSPKELCVIIDALNPNASYHFWYGLVKDCIPPKNLSQHTNYYKCSYKRVLYKGKLTVEDKKYLTNLVDTQYDQMSSVQITKLAQETEFLNRDIFSQDILNFIGRIIYNKNKSPYNFPKTDTKTKIQQMQVKLENEIRLKYSVLYKKALKHVLPEQNIIKPSEVCFAIDELNDEQNTKFWEFAVKNDDIKGFSPSEAQKYYMYYYDKVIEQRDSHF</sequence>
<feature type="compositionally biased region" description="Polar residues" evidence="1">
    <location>
        <begin position="199"/>
        <end position="214"/>
    </location>
</feature>
<dbReference type="AlphaFoldDB" id="A0AA86PVV9"/>
<keyword evidence="4" id="KW-1185">Reference proteome</keyword>
<dbReference type="EMBL" id="CAXDID020000073">
    <property type="protein sequence ID" value="CAL6015413.1"/>
    <property type="molecule type" value="Genomic_DNA"/>
</dbReference>
<name>A0AA86PVV9_9EUKA</name>
<feature type="compositionally biased region" description="Low complexity" evidence="1">
    <location>
        <begin position="282"/>
        <end position="293"/>
    </location>
</feature>
<accession>A0AA86PVV9</accession>
<protein>
    <submittedName>
        <fullName evidence="3">Hypothetical_protein</fullName>
    </submittedName>
</protein>
<reference evidence="2" key="1">
    <citation type="submission" date="2023-06" db="EMBL/GenBank/DDBJ databases">
        <authorList>
            <person name="Kurt Z."/>
        </authorList>
    </citation>
    <scope>NUCLEOTIDE SEQUENCE</scope>
</reference>
<gene>
    <name evidence="3" type="ORF">HINF_LOCUS24801</name>
    <name evidence="2" type="ORF">HINF_LOCUS29950</name>
</gene>
<evidence type="ECO:0000313" key="3">
    <source>
        <dbReference type="EMBL" id="CAL6015413.1"/>
    </source>
</evidence>
<comment type="caution">
    <text evidence="2">The sequence shown here is derived from an EMBL/GenBank/DDBJ whole genome shotgun (WGS) entry which is preliminary data.</text>
</comment>
<evidence type="ECO:0000313" key="2">
    <source>
        <dbReference type="EMBL" id="CAI9942305.1"/>
    </source>
</evidence>
<organism evidence="2">
    <name type="scientific">Hexamita inflata</name>
    <dbReference type="NCBI Taxonomy" id="28002"/>
    <lineage>
        <taxon>Eukaryota</taxon>
        <taxon>Metamonada</taxon>
        <taxon>Diplomonadida</taxon>
        <taxon>Hexamitidae</taxon>
        <taxon>Hexamitinae</taxon>
        <taxon>Hexamita</taxon>
    </lineage>
</organism>
<evidence type="ECO:0000313" key="4">
    <source>
        <dbReference type="Proteomes" id="UP001642409"/>
    </source>
</evidence>
<reference evidence="3 4" key="2">
    <citation type="submission" date="2024-07" db="EMBL/GenBank/DDBJ databases">
        <authorList>
            <person name="Akdeniz Z."/>
        </authorList>
    </citation>
    <scope>NUCLEOTIDE SEQUENCE [LARGE SCALE GENOMIC DNA]</scope>
</reference>
<evidence type="ECO:0000256" key="1">
    <source>
        <dbReference type="SAM" id="MobiDB-lite"/>
    </source>
</evidence>
<dbReference type="Proteomes" id="UP001642409">
    <property type="component" value="Unassembled WGS sequence"/>
</dbReference>
<feature type="region of interest" description="Disordered" evidence="1">
    <location>
        <begin position="199"/>
        <end position="296"/>
    </location>
</feature>
<proteinExistence type="predicted"/>
<dbReference type="EMBL" id="CATOUU010000699">
    <property type="protein sequence ID" value="CAI9942305.1"/>
    <property type="molecule type" value="Genomic_DNA"/>
</dbReference>